<dbReference type="Proteomes" id="UP000026915">
    <property type="component" value="Chromosome 6"/>
</dbReference>
<dbReference type="Pfam" id="PF25794">
    <property type="entry name" value="SACS"/>
    <property type="match status" value="1"/>
</dbReference>
<dbReference type="PANTHER" id="PTHR32387:SF0">
    <property type="entry name" value="PROTEIN NO VEIN"/>
    <property type="match status" value="1"/>
</dbReference>
<dbReference type="AlphaFoldDB" id="A0A061G7M4"/>
<dbReference type="InParanoid" id="A0A061G7M4"/>
<dbReference type="EMBL" id="CM001884">
    <property type="protein sequence ID" value="EOY25860.1"/>
    <property type="molecule type" value="Genomic_DNA"/>
</dbReference>
<dbReference type="NCBIfam" id="NF047352">
    <property type="entry name" value="P_loop_sacsin"/>
    <property type="match status" value="1"/>
</dbReference>
<proteinExistence type="predicted"/>
<keyword evidence="4" id="KW-1185">Reference proteome</keyword>
<dbReference type="InterPro" id="IPR036890">
    <property type="entry name" value="HATPase_C_sf"/>
</dbReference>
<sequence>MLHEVCLLLGIVEWIQNFAAFCSTDISNIFLSSEGLGMKTGRSELKTRSNCMQNTIGRLSYAEKENKVFDRTYKQPEVCHMIDGAEVSAETLGNKNRKQSSRVDEQKDVALVIESIRRDEFHLDPNLSDMESRMLNKQHACIGRALHFLSKELCSQDSHFLLELVENADDNVYSETVEPTLTSILQEQGIILFNNEQGFSAQNIRALCDSGSSTKKVAVGCAGKKGIGFKSVFQVTDAPEIHSNGFPVKFDISDGWVGFVLPTLVPSCNVDSFEMLLGGDNNQLDNKCWITCFVSVTSKGNDKINIISMFSDFHPSV</sequence>
<gene>
    <name evidence="3" type="ORF">TCM_027225</name>
</gene>
<feature type="domain" description="Sacsin/Nov" evidence="2">
    <location>
        <begin position="157"/>
        <end position="246"/>
    </location>
</feature>
<keyword evidence="1" id="KW-0732">Signal</keyword>
<evidence type="ECO:0000259" key="2">
    <source>
        <dbReference type="Pfam" id="PF25794"/>
    </source>
</evidence>
<evidence type="ECO:0000256" key="1">
    <source>
        <dbReference type="SAM" id="SignalP"/>
    </source>
</evidence>
<organism evidence="3 4">
    <name type="scientific">Theobroma cacao</name>
    <name type="common">Cacao</name>
    <name type="synonym">Cocoa</name>
    <dbReference type="NCBI Taxonomy" id="3641"/>
    <lineage>
        <taxon>Eukaryota</taxon>
        <taxon>Viridiplantae</taxon>
        <taxon>Streptophyta</taxon>
        <taxon>Embryophyta</taxon>
        <taxon>Tracheophyta</taxon>
        <taxon>Spermatophyta</taxon>
        <taxon>Magnoliopsida</taxon>
        <taxon>eudicotyledons</taxon>
        <taxon>Gunneridae</taxon>
        <taxon>Pentapetalae</taxon>
        <taxon>rosids</taxon>
        <taxon>malvids</taxon>
        <taxon>Malvales</taxon>
        <taxon>Malvaceae</taxon>
        <taxon>Byttnerioideae</taxon>
        <taxon>Theobroma</taxon>
    </lineage>
</organism>
<accession>A0A061G7M4</accession>
<dbReference type="Gene3D" id="3.30.565.10">
    <property type="entry name" value="Histidine kinase-like ATPase, C-terminal domain"/>
    <property type="match status" value="1"/>
</dbReference>
<feature type="chain" id="PRO_5001598653" evidence="1">
    <location>
        <begin position="21"/>
        <end position="317"/>
    </location>
</feature>
<evidence type="ECO:0000313" key="4">
    <source>
        <dbReference type="Proteomes" id="UP000026915"/>
    </source>
</evidence>
<dbReference type="eggNOG" id="ENOG502QQIR">
    <property type="taxonomic scope" value="Eukaryota"/>
</dbReference>
<name>A0A061G7M4_THECC</name>
<reference evidence="3 4" key="1">
    <citation type="journal article" date="2013" name="Genome Biol.">
        <title>The genome sequence of the most widely cultivated cacao type and its use to identify candidate genes regulating pod color.</title>
        <authorList>
            <person name="Motamayor J.C."/>
            <person name="Mockaitis K."/>
            <person name="Schmutz J."/>
            <person name="Haiminen N."/>
            <person name="Iii D.L."/>
            <person name="Cornejo O."/>
            <person name="Findley S.D."/>
            <person name="Zheng P."/>
            <person name="Utro F."/>
            <person name="Royaert S."/>
            <person name="Saski C."/>
            <person name="Jenkins J."/>
            <person name="Podicheti R."/>
            <person name="Zhao M."/>
            <person name="Scheffler B.E."/>
            <person name="Stack J.C."/>
            <person name="Feltus F.A."/>
            <person name="Mustiga G.M."/>
            <person name="Amores F."/>
            <person name="Phillips W."/>
            <person name="Marelli J.P."/>
            <person name="May G.D."/>
            <person name="Shapiro H."/>
            <person name="Ma J."/>
            <person name="Bustamante C.D."/>
            <person name="Schnell R.J."/>
            <person name="Main D."/>
            <person name="Gilbert D."/>
            <person name="Parida L."/>
            <person name="Kuhn D.N."/>
        </authorList>
    </citation>
    <scope>NUCLEOTIDE SEQUENCE [LARGE SCALE GENOMIC DNA]</scope>
    <source>
        <strain evidence="4">cv. Matina 1-6</strain>
    </source>
</reference>
<dbReference type="PANTHER" id="PTHR32387">
    <property type="entry name" value="WU:FJ29H11"/>
    <property type="match status" value="1"/>
</dbReference>
<dbReference type="InterPro" id="IPR058210">
    <property type="entry name" value="SACS/Nov_dom"/>
</dbReference>
<dbReference type="InterPro" id="IPR052957">
    <property type="entry name" value="Auxin_embryo_med"/>
</dbReference>
<feature type="signal peptide" evidence="1">
    <location>
        <begin position="1"/>
        <end position="20"/>
    </location>
</feature>
<keyword evidence="3" id="KW-0808">Transferase</keyword>
<dbReference type="HOGENOM" id="CLU_878276_0_0_1"/>
<protein>
    <submittedName>
        <fullName evidence="3">Histidine kinase</fullName>
    </submittedName>
</protein>
<dbReference type="GO" id="GO:0016301">
    <property type="term" value="F:kinase activity"/>
    <property type="evidence" value="ECO:0007669"/>
    <property type="project" value="UniProtKB-KW"/>
</dbReference>
<evidence type="ECO:0000313" key="3">
    <source>
        <dbReference type="EMBL" id="EOY25860.1"/>
    </source>
</evidence>
<keyword evidence="3" id="KW-0418">Kinase</keyword>
<dbReference type="SUPFAM" id="SSF55874">
    <property type="entry name" value="ATPase domain of HSP90 chaperone/DNA topoisomerase II/histidine kinase"/>
    <property type="match status" value="1"/>
</dbReference>
<dbReference type="Gramene" id="EOY25860">
    <property type="protein sequence ID" value="EOY25860"/>
    <property type="gene ID" value="TCM_027225"/>
</dbReference>